<protein>
    <recommendedName>
        <fullName evidence="3">Septum formation-related domain-containing protein</fullName>
    </recommendedName>
</protein>
<dbReference type="EMBL" id="QGDD01000008">
    <property type="protein sequence ID" value="PWN01670.1"/>
    <property type="molecule type" value="Genomic_DNA"/>
</dbReference>
<feature type="signal peptide" evidence="2">
    <location>
        <begin position="1"/>
        <end position="25"/>
    </location>
</feature>
<name>A0A316TB70_9ACTN</name>
<dbReference type="RefSeq" id="WP_109695827.1">
    <property type="nucleotide sequence ID" value="NZ_QGDD01000008.1"/>
</dbReference>
<reference evidence="4 5" key="1">
    <citation type="submission" date="2018-05" db="EMBL/GenBank/DDBJ databases">
        <title>Nocardioides silvaticus genome.</title>
        <authorList>
            <person name="Li C."/>
            <person name="Wang G."/>
        </authorList>
    </citation>
    <scope>NUCLEOTIDE SEQUENCE [LARGE SCALE GENOMIC DNA]</scope>
    <source>
        <strain evidence="4 5">CCTCC AB 2018079</strain>
    </source>
</reference>
<dbReference type="Proteomes" id="UP000245507">
    <property type="component" value="Unassembled WGS sequence"/>
</dbReference>
<organism evidence="4 5">
    <name type="scientific">Nocardioides silvaticus</name>
    <dbReference type="NCBI Taxonomy" id="2201891"/>
    <lineage>
        <taxon>Bacteria</taxon>
        <taxon>Bacillati</taxon>
        <taxon>Actinomycetota</taxon>
        <taxon>Actinomycetes</taxon>
        <taxon>Propionibacteriales</taxon>
        <taxon>Nocardioidaceae</taxon>
        <taxon>Nocardioides</taxon>
    </lineage>
</organism>
<evidence type="ECO:0000256" key="1">
    <source>
        <dbReference type="SAM" id="MobiDB-lite"/>
    </source>
</evidence>
<accession>A0A316TB70</accession>
<sequence length="284" mass="30126">MTDRGVRRRAAPYLLATGLAVTFLAGCSGGGDDDQPAETGTSTAAPTSPPTAAPPPAAPKDGACYALSFRQALAPTNSSKPTACKGRHTSETYAVGVLDTVVQGHLVAVDSQHVQAQVAEACPAALADFLGGDQADLRLSMIRPVWFTPSLAQSDRGAEWYRCDVVVVAGDEVLAEPDTSLEGALDDDAVRDRYAMCGTAAPDAEDFERVICSADHSWRAIRVVPYDPGEYPGVAAAKDALETPCSDAGLDVADDPLDYRWGYEYPTKEQWEMGQTWGLCWAPD</sequence>
<feature type="compositionally biased region" description="Low complexity" evidence="1">
    <location>
        <begin position="37"/>
        <end position="46"/>
    </location>
</feature>
<dbReference type="InterPro" id="IPR026004">
    <property type="entry name" value="Septum_form"/>
</dbReference>
<dbReference type="AlphaFoldDB" id="A0A316TB70"/>
<feature type="domain" description="Septum formation-related" evidence="3">
    <location>
        <begin position="148"/>
        <end position="276"/>
    </location>
</feature>
<evidence type="ECO:0000313" key="5">
    <source>
        <dbReference type="Proteomes" id="UP000245507"/>
    </source>
</evidence>
<feature type="region of interest" description="Disordered" evidence="1">
    <location>
        <begin position="30"/>
        <end position="59"/>
    </location>
</feature>
<feature type="compositionally biased region" description="Pro residues" evidence="1">
    <location>
        <begin position="47"/>
        <end position="58"/>
    </location>
</feature>
<proteinExistence type="predicted"/>
<evidence type="ECO:0000256" key="2">
    <source>
        <dbReference type="SAM" id="SignalP"/>
    </source>
</evidence>
<keyword evidence="5" id="KW-1185">Reference proteome</keyword>
<comment type="caution">
    <text evidence="4">The sequence shown here is derived from an EMBL/GenBank/DDBJ whole genome shotgun (WGS) entry which is preliminary data.</text>
</comment>
<dbReference type="PROSITE" id="PS51257">
    <property type="entry name" value="PROKAR_LIPOPROTEIN"/>
    <property type="match status" value="1"/>
</dbReference>
<evidence type="ECO:0000313" key="4">
    <source>
        <dbReference type="EMBL" id="PWN01670.1"/>
    </source>
</evidence>
<dbReference type="Pfam" id="PF13845">
    <property type="entry name" value="Septum_form"/>
    <property type="match status" value="1"/>
</dbReference>
<keyword evidence="2" id="KW-0732">Signal</keyword>
<dbReference type="OrthoDB" id="3381205at2"/>
<feature type="chain" id="PRO_5039432734" description="Septum formation-related domain-containing protein" evidence="2">
    <location>
        <begin position="26"/>
        <end position="284"/>
    </location>
</feature>
<evidence type="ECO:0000259" key="3">
    <source>
        <dbReference type="Pfam" id="PF13845"/>
    </source>
</evidence>
<gene>
    <name evidence="4" type="ORF">DJ010_16645</name>
</gene>